<feature type="chain" id="PRO_5003026108" description="BACON domain-containing protein" evidence="1">
    <location>
        <begin position="26"/>
        <end position="444"/>
    </location>
</feature>
<dbReference type="eggNOG" id="ENOG5033P2X">
    <property type="taxonomic scope" value="Bacteria"/>
</dbReference>
<feature type="signal peptide" evidence="1">
    <location>
        <begin position="1"/>
        <end position="25"/>
    </location>
</feature>
<dbReference type="InterPro" id="IPR013783">
    <property type="entry name" value="Ig-like_fold"/>
</dbReference>
<evidence type="ECO:0000259" key="2">
    <source>
        <dbReference type="Pfam" id="PF13004"/>
    </source>
</evidence>
<comment type="caution">
    <text evidence="3">The sequence shown here is derived from an EMBL/GenBank/DDBJ whole genome shotgun (WGS) entry which is preliminary data.</text>
</comment>
<dbReference type="Proteomes" id="UP000005283">
    <property type="component" value="Unassembled WGS sequence"/>
</dbReference>
<gene>
    <name evidence="3" type="ORF">HMPREF0650_1538</name>
</gene>
<dbReference type="InterPro" id="IPR024361">
    <property type="entry name" value="BACON"/>
</dbReference>
<reference evidence="3 4" key="1">
    <citation type="submission" date="2009-12" db="EMBL/GenBank/DDBJ databases">
        <title>Genome Sequence of Prevotella buccalis ATCC 35310.</title>
        <authorList>
            <person name="Durkin A.S."/>
            <person name="Madupu R."/>
            <person name="Torralba M."/>
            <person name="Methe B."/>
            <person name="Sutton G."/>
            <person name="Strausberg R.L."/>
            <person name="Nelson K.E."/>
        </authorList>
    </citation>
    <scope>NUCLEOTIDE SEQUENCE [LARGE SCALE GENOMIC DNA]</scope>
    <source>
        <strain evidence="3 4">ATCC 35310</strain>
    </source>
</reference>
<sequence length="444" mass="48987">MKNKSSNMKKIYSFLLLAAFTLAFSACSDDQDQVGSEYSRASTVKVTSSNLVFSAAAGTGTLVFEAPSTATVSVDAQWASAVVNGNKVDVSVKKNPKLEGRSALLTIKCGGDSTQVTVQQRGMMFKYGGKTSQFIYNDAARTISIPVKNEGSNLSIKGLDWAEASINDETINIKLSENKTGHIRSGVIKYTTGPYTDSIYVCQGEKKDIVNKTYYLGGYDLSKVTENTKSIDEVFSVVKVMVAEVKGQLLIYFPDTNWILPMKLDEGSLSFDINAGERMGMYYNYYHVFSGVVDYAYLASFEKNEISFAFASAESKLSISGYFDYSEKQNATIAFMGDNKFNDALIKQLTKDPTAEYDANALGFFIFNSNKVTKKSYQGVASLFYKPFMLEITPKSAKGTILEFGKSANQDEVSKQAVLEKVRKQLRNHPLSGKLPSEIRKVLR</sequence>
<protein>
    <recommendedName>
        <fullName evidence="2">BACON domain-containing protein</fullName>
    </recommendedName>
</protein>
<organism evidence="3 4">
    <name type="scientific">Hoylesella buccalis ATCC 35310</name>
    <dbReference type="NCBI Taxonomy" id="679190"/>
    <lineage>
        <taxon>Bacteria</taxon>
        <taxon>Pseudomonadati</taxon>
        <taxon>Bacteroidota</taxon>
        <taxon>Bacteroidia</taxon>
        <taxon>Bacteroidales</taxon>
        <taxon>Prevotellaceae</taxon>
        <taxon>Hoylesella</taxon>
    </lineage>
</organism>
<dbReference type="AlphaFoldDB" id="D1W5V1"/>
<dbReference type="STRING" id="679190.HMPREF0650_1538"/>
<dbReference type="PROSITE" id="PS51257">
    <property type="entry name" value="PROKAR_LIPOPROTEIN"/>
    <property type="match status" value="1"/>
</dbReference>
<dbReference type="CDD" id="cd14948">
    <property type="entry name" value="BACON"/>
    <property type="match status" value="1"/>
</dbReference>
<evidence type="ECO:0000313" key="3">
    <source>
        <dbReference type="EMBL" id="EFA91968.1"/>
    </source>
</evidence>
<proteinExistence type="predicted"/>
<feature type="domain" description="BACON" evidence="2">
    <location>
        <begin position="71"/>
        <end position="120"/>
    </location>
</feature>
<accession>D1W5V1</accession>
<dbReference type="Gene3D" id="2.60.40.10">
    <property type="entry name" value="Immunoglobulins"/>
    <property type="match status" value="1"/>
</dbReference>
<name>D1W5V1_9BACT</name>
<dbReference type="EMBL" id="ADEG01000058">
    <property type="protein sequence ID" value="EFA91968.1"/>
    <property type="molecule type" value="Genomic_DNA"/>
</dbReference>
<evidence type="ECO:0000313" key="4">
    <source>
        <dbReference type="Proteomes" id="UP000005283"/>
    </source>
</evidence>
<dbReference type="Pfam" id="PF13004">
    <property type="entry name" value="BACON"/>
    <property type="match status" value="1"/>
</dbReference>
<keyword evidence="4" id="KW-1185">Reference proteome</keyword>
<evidence type="ECO:0000256" key="1">
    <source>
        <dbReference type="SAM" id="SignalP"/>
    </source>
</evidence>
<keyword evidence="1" id="KW-0732">Signal</keyword>